<dbReference type="PROSITE" id="PS51202">
    <property type="entry name" value="RCK_C"/>
    <property type="match status" value="2"/>
</dbReference>
<dbReference type="Gene3D" id="3.40.50.720">
    <property type="entry name" value="NAD(P)-binding Rossmann-like Domain"/>
    <property type="match status" value="2"/>
</dbReference>
<keyword evidence="2" id="KW-0813">Transport</keyword>
<dbReference type="GO" id="GO:0015079">
    <property type="term" value="F:potassium ion transmembrane transporter activity"/>
    <property type="evidence" value="ECO:0007669"/>
    <property type="project" value="InterPro"/>
</dbReference>
<keyword evidence="6" id="KW-0406">Ion transport</keyword>
<accession>A0A7J2TJV2</accession>
<evidence type="ECO:0000256" key="2">
    <source>
        <dbReference type="ARBA" id="ARBA00022448"/>
    </source>
</evidence>
<dbReference type="PROSITE" id="PS51201">
    <property type="entry name" value="RCK_N"/>
    <property type="match status" value="2"/>
</dbReference>
<evidence type="ECO:0000256" key="3">
    <source>
        <dbReference type="ARBA" id="ARBA00022538"/>
    </source>
</evidence>
<evidence type="ECO:0000256" key="1">
    <source>
        <dbReference type="ARBA" id="ARBA00003660"/>
    </source>
</evidence>
<sequence length="432" mass="47473">MLIVIAGAGEVGFELAKSLSEKNDVYVIDKDKEKLERFADLDVITIRGNSGNLNVLKEAKVEKADYFLAVTGNDEINLISALAAKKLGSKKTLVRIENPEYVESPVVRFHPLGLDIIICPSLALAQEAVRVAGVLPIVGAITLGDGMEIVQIQVSPGSEFVGKSISELKLPSETLVISIQRNGEILPPGIEKIEAGDRLEILGKGSELMYLEEVLKGYAKRISIFGTGNITSYIVKLLKKSASIKVFGMNKRACEELNEKFKDIKVIFGNYLDINILAEEEVGKSDAVLALSDSDEKNLMISLICKKLGARKAIAKVENRSYVEIFEKVGVDSVLNPKIIAVLEILKWLMMEKIEVKTMAEIGGFTVVEVVVRDERLANKKISELDLPKKANVIAVIRDGKGILPYADMRLNIGDRIIINVPWSELSKIEEI</sequence>
<dbReference type="PANTHER" id="PTHR43833">
    <property type="entry name" value="POTASSIUM CHANNEL PROTEIN 2-RELATED-RELATED"/>
    <property type="match status" value="1"/>
</dbReference>
<dbReference type="SUPFAM" id="SSF116726">
    <property type="entry name" value="TrkA C-terminal domain-like"/>
    <property type="match status" value="2"/>
</dbReference>
<keyword evidence="4" id="KW-0630">Potassium</keyword>
<dbReference type="Pfam" id="PF02254">
    <property type="entry name" value="TrkA_N"/>
    <property type="match status" value="2"/>
</dbReference>
<dbReference type="InterPro" id="IPR003148">
    <property type="entry name" value="RCK_N"/>
</dbReference>
<name>A0A7J2TJV2_ARCFL</name>
<protein>
    <submittedName>
        <fullName evidence="9">Trk system potassium transporter TrkA</fullName>
    </submittedName>
</protein>
<evidence type="ECO:0000259" key="8">
    <source>
        <dbReference type="PROSITE" id="PS51202"/>
    </source>
</evidence>
<organism evidence="9">
    <name type="scientific">Archaeoglobus fulgidus</name>
    <dbReference type="NCBI Taxonomy" id="2234"/>
    <lineage>
        <taxon>Archaea</taxon>
        <taxon>Methanobacteriati</taxon>
        <taxon>Methanobacteriota</taxon>
        <taxon>Archaeoglobi</taxon>
        <taxon>Archaeoglobales</taxon>
        <taxon>Archaeoglobaceae</taxon>
        <taxon>Archaeoglobus</taxon>
    </lineage>
</organism>
<reference evidence="9" key="1">
    <citation type="journal article" date="2020" name="mSystems">
        <title>Genome- and Community-Level Interaction Insights into Carbon Utilization and Element Cycling Functions of Hydrothermarchaeota in Hydrothermal Sediment.</title>
        <authorList>
            <person name="Zhou Z."/>
            <person name="Liu Y."/>
            <person name="Xu W."/>
            <person name="Pan J."/>
            <person name="Luo Z.H."/>
            <person name="Li M."/>
        </authorList>
    </citation>
    <scope>NUCLEOTIDE SEQUENCE [LARGE SCALE GENOMIC DNA]</scope>
    <source>
        <strain evidence="9">SpSt-26</strain>
    </source>
</reference>
<dbReference type="InterPro" id="IPR036291">
    <property type="entry name" value="NAD(P)-bd_dom_sf"/>
</dbReference>
<dbReference type="Pfam" id="PF02080">
    <property type="entry name" value="TrkA_C"/>
    <property type="match status" value="2"/>
</dbReference>
<dbReference type="GO" id="GO:0005886">
    <property type="term" value="C:plasma membrane"/>
    <property type="evidence" value="ECO:0007669"/>
    <property type="project" value="InterPro"/>
</dbReference>
<dbReference type="PANTHER" id="PTHR43833:SF5">
    <property type="entry name" value="TRK SYSTEM POTASSIUM UPTAKE PROTEIN TRKA"/>
    <property type="match status" value="1"/>
</dbReference>
<keyword evidence="5" id="KW-0520">NAD</keyword>
<feature type="domain" description="RCK N-terminal" evidence="7">
    <location>
        <begin position="1"/>
        <end position="118"/>
    </location>
</feature>
<keyword evidence="3" id="KW-0633">Potassium transport</keyword>
<dbReference type="InterPro" id="IPR006036">
    <property type="entry name" value="K_uptake_TrkA"/>
</dbReference>
<dbReference type="AlphaFoldDB" id="A0A7J2TJV2"/>
<dbReference type="Gene3D" id="3.30.70.1450">
    <property type="entry name" value="Regulator of K+ conductance, C-terminal domain"/>
    <property type="match status" value="2"/>
</dbReference>
<feature type="domain" description="RCK C-terminal" evidence="8">
    <location>
        <begin position="354"/>
        <end position="432"/>
    </location>
</feature>
<dbReference type="InterPro" id="IPR006037">
    <property type="entry name" value="RCK_C"/>
</dbReference>
<dbReference type="EMBL" id="DSLA01000110">
    <property type="protein sequence ID" value="HEH35870.1"/>
    <property type="molecule type" value="Genomic_DNA"/>
</dbReference>
<evidence type="ECO:0000256" key="6">
    <source>
        <dbReference type="ARBA" id="ARBA00023065"/>
    </source>
</evidence>
<evidence type="ECO:0000259" key="7">
    <source>
        <dbReference type="PROSITE" id="PS51201"/>
    </source>
</evidence>
<feature type="domain" description="RCK N-terminal" evidence="7">
    <location>
        <begin position="219"/>
        <end position="335"/>
    </location>
</feature>
<comment type="function">
    <text evidence="1">Part of a potassium transport system.</text>
</comment>
<dbReference type="InterPro" id="IPR036721">
    <property type="entry name" value="RCK_C_sf"/>
</dbReference>
<dbReference type="NCBIfam" id="NF007039">
    <property type="entry name" value="PRK09496.3-2"/>
    <property type="match status" value="1"/>
</dbReference>
<feature type="domain" description="RCK C-terminal" evidence="8">
    <location>
        <begin position="138"/>
        <end position="217"/>
    </location>
</feature>
<dbReference type="InterPro" id="IPR050721">
    <property type="entry name" value="Trk_Ktr_HKT_K-transport"/>
</dbReference>
<gene>
    <name evidence="9" type="primary">trkA</name>
    <name evidence="9" type="ORF">ENP88_07015</name>
</gene>
<proteinExistence type="predicted"/>
<evidence type="ECO:0000313" key="9">
    <source>
        <dbReference type="EMBL" id="HEH35870.1"/>
    </source>
</evidence>
<dbReference type="SUPFAM" id="SSF51735">
    <property type="entry name" value="NAD(P)-binding Rossmann-fold domains"/>
    <property type="match status" value="2"/>
</dbReference>
<evidence type="ECO:0000256" key="4">
    <source>
        <dbReference type="ARBA" id="ARBA00022958"/>
    </source>
</evidence>
<dbReference type="PRINTS" id="PR00335">
    <property type="entry name" value="KUPTAKETRKA"/>
</dbReference>
<evidence type="ECO:0000256" key="5">
    <source>
        <dbReference type="ARBA" id="ARBA00023027"/>
    </source>
</evidence>
<comment type="caution">
    <text evidence="9">The sequence shown here is derived from an EMBL/GenBank/DDBJ whole genome shotgun (WGS) entry which is preliminary data.</text>
</comment>